<protein>
    <submittedName>
        <fullName evidence="2">Uncharacterized protein</fullName>
    </submittedName>
</protein>
<reference evidence="2" key="1">
    <citation type="submission" date="2014-09" db="EMBL/GenBank/DDBJ databases">
        <authorList>
            <person name="Magalhaes I.L.F."/>
            <person name="Oliveira U."/>
            <person name="Santos F.R."/>
            <person name="Vidigal T.H.D.A."/>
            <person name="Brescovit A.D."/>
            <person name="Santos A.J."/>
        </authorList>
    </citation>
    <scope>NUCLEOTIDE SEQUENCE</scope>
    <source>
        <tissue evidence="2">Shoot tissue taken approximately 20 cm above the soil surface</tissue>
    </source>
</reference>
<dbReference type="AlphaFoldDB" id="A0A0A9EMX2"/>
<organism evidence="2">
    <name type="scientific">Arundo donax</name>
    <name type="common">Giant reed</name>
    <name type="synonym">Donax arundinaceus</name>
    <dbReference type="NCBI Taxonomy" id="35708"/>
    <lineage>
        <taxon>Eukaryota</taxon>
        <taxon>Viridiplantae</taxon>
        <taxon>Streptophyta</taxon>
        <taxon>Embryophyta</taxon>
        <taxon>Tracheophyta</taxon>
        <taxon>Spermatophyta</taxon>
        <taxon>Magnoliopsida</taxon>
        <taxon>Liliopsida</taxon>
        <taxon>Poales</taxon>
        <taxon>Poaceae</taxon>
        <taxon>PACMAD clade</taxon>
        <taxon>Arundinoideae</taxon>
        <taxon>Arundineae</taxon>
        <taxon>Arundo</taxon>
    </lineage>
</organism>
<proteinExistence type="predicted"/>
<sequence length="55" mass="5656">MRSSSDTSPPMAMGAGARSPRKPVYNGVGRVAGCGGSTTSDRTSDEGGSRPRRRS</sequence>
<reference evidence="2" key="2">
    <citation type="journal article" date="2015" name="Data Brief">
        <title>Shoot transcriptome of the giant reed, Arundo donax.</title>
        <authorList>
            <person name="Barrero R.A."/>
            <person name="Guerrero F.D."/>
            <person name="Moolhuijzen P."/>
            <person name="Goolsby J.A."/>
            <person name="Tidwell J."/>
            <person name="Bellgard S.E."/>
            <person name="Bellgard M.I."/>
        </authorList>
    </citation>
    <scope>NUCLEOTIDE SEQUENCE</scope>
    <source>
        <tissue evidence="2">Shoot tissue taken approximately 20 cm above the soil surface</tissue>
    </source>
</reference>
<name>A0A0A9EMX2_ARUDO</name>
<evidence type="ECO:0000313" key="2">
    <source>
        <dbReference type="EMBL" id="JAD99185.1"/>
    </source>
</evidence>
<accession>A0A0A9EMX2</accession>
<feature type="region of interest" description="Disordered" evidence="1">
    <location>
        <begin position="1"/>
        <end position="55"/>
    </location>
</feature>
<dbReference type="EMBL" id="GBRH01198710">
    <property type="protein sequence ID" value="JAD99185.1"/>
    <property type="molecule type" value="Transcribed_RNA"/>
</dbReference>
<evidence type="ECO:0000256" key="1">
    <source>
        <dbReference type="SAM" id="MobiDB-lite"/>
    </source>
</evidence>